<organism evidence="2 3">
    <name type="scientific">Candidatus Scatomorpha intestinigallinarum</name>
    <dbReference type="NCBI Taxonomy" id="2840923"/>
    <lineage>
        <taxon>Bacteria</taxon>
        <taxon>Bacillati</taxon>
        <taxon>Bacillota</taxon>
        <taxon>Clostridia</taxon>
        <taxon>Eubacteriales</taxon>
        <taxon>Candidatus Scatomorpha</taxon>
    </lineage>
</organism>
<feature type="region of interest" description="Disordered" evidence="1">
    <location>
        <begin position="1"/>
        <end position="32"/>
    </location>
</feature>
<dbReference type="EMBL" id="DVHH01000139">
    <property type="protein sequence ID" value="HIR55057.1"/>
    <property type="molecule type" value="Genomic_DNA"/>
</dbReference>
<feature type="compositionally biased region" description="Basic and acidic residues" evidence="1">
    <location>
        <begin position="8"/>
        <end position="32"/>
    </location>
</feature>
<dbReference type="AlphaFoldDB" id="A0A9D1IZ60"/>
<accession>A0A9D1IZ60</accession>
<comment type="caution">
    <text evidence="2">The sequence shown here is derived from an EMBL/GenBank/DDBJ whole genome shotgun (WGS) entry which is preliminary data.</text>
</comment>
<evidence type="ECO:0000313" key="3">
    <source>
        <dbReference type="Proteomes" id="UP000824238"/>
    </source>
</evidence>
<gene>
    <name evidence="2" type="ORF">IAD36_05625</name>
</gene>
<reference evidence="2" key="1">
    <citation type="submission" date="2020-10" db="EMBL/GenBank/DDBJ databases">
        <authorList>
            <person name="Gilroy R."/>
        </authorList>
    </citation>
    <scope>NUCLEOTIDE SEQUENCE</scope>
    <source>
        <strain evidence="2">ChiGjej3B3-7149</strain>
    </source>
</reference>
<evidence type="ECO:0000313" key="2">
    <source>
        <dbReference type="EMBL" id="HIR55057.1"/>
    </source>
</evidence>
<name>A0A9D1IZ60_9FIRM</name>
<dbReference type="Proteomes" id="UP000824238">
    <property type="component" value="Unassembled WGS sequence"/>
</dbReference>
<evidence type="ECO:0000256" key="1">
    <source>
        <dbReference type="SAM" id="MobiDB-lite"/>
    </source>
</evidence>
<proteinExistence type="predicted"/>
<protein>
    <submittedName>
        <fullName evidence="2">Uncharacterized protein</fullName>
    </submittedName>
</protein>
<reference evidence="2" key="2">
    <citation type="journal article" date="2021" name="PeerJ">
        <title>Extensive microbial diversity within the chicken gut microbiome revealed by metagenomics and culture.</title>
        <authorList>
            <person name="Gilroy R."/>
            <person name="Ravi A."/>
            <person name="Getino M."/>
            <person name="Pursley I."/>
            <person name="Horton D.L."/>
            <person name="Alikhan N.F."/>
            <person name="Baker D."/>
            <person name="Gharbi K."/>
            <person name="Hall N."/>
            <person name="Watson M."/>
            <person name="Adriaenssens E.M."/>
            <person name="Foster-Nyarko E."/>
            <person name="Jarju S."/>
            <person name="Secka A."/>
            <person name="Antonio M."/>
            <person name="Oren A."/>
            <person name="Chaudhuri R.R."/>
            <person name="La Ragione R."/>
            <person name="Hildebrand F."/>
            <person name="Pallen M.J."/>
        </authorList>
    </citation>
    <scope>NUCLEOTIDE SEQUENCE</scope>
    <source>
        <strain evidence="2">ChiGjej3B3-7149</strain>
    </source>
</reference>
<sequence length="342" mass="38102">MAFGSFVAEERPEKARRERPAREKTVRERPERVKVEPVVDETLRETPPSRGRDKLRIVLLGRSLSIMQEFLCGMNLNMSEALSGLGLAYYTRESATINDLVGKKKRLEQFCWSFSSDDWSYPEHEDAERRCVFSLSPSGDQEKALDLDIHCVTPEAAEGADWPGADAVWLLCDGALLHSGSDGFLYELQAVLDELPEEGAVACLIVSQCEQLGRFGGVGGRSELPAAASQELCRLCRERFSTRAHVAILPVQVYGGLECVGMDEYGLPRLHIGQSGFYQTYIPDNCHIPALYTIQNICERGGSDYFADTESGGLVRGIHEIYGVKFGSLGWEPEQLRREEES</sequence>